<gene>
    <name evidence="2" type="ORF">LG632_09030</name>
</gene>
<reference evidence="2 3" key="1">
    <citation type="submission" date="2021-10" db="EMBL/GenBank/DDBJ databases">
        <title>Streptomyces sp. strain SMC 277, a novel streptomycete isolated from soil.</title>
        <authorList>
            <person name="Chanama M."/>
        </authorList>
    </citation>
    <scope>NUCLEOTIDE SEQUENCE [LARGE SCALE GENOMIC DNA]</scope>
    <source>
        <strain evidence="2 3">SMC 277</strain>
    </source>
</reference>
<proteinExistence type="predicted"/>
<name>A0ABS8B4L6_9ACTN</name>
<dbReference type="Proteomes" id="UP001199054">
    <property type="component" value="Unassembled WGS sequence"/>
</dbReference>
<sequence length="286" mass="30852">MNVISVMGGKVHKRQEFDGGEESFFPLCRTGGMTNRGTKYKGTDAEVTCSVCLSYDAPAETPEEAPKRTVTREEWLHLAIDALRPEFAKIGLPLPARVHVSVGFGYGAKRESAKILGQCWARRVSEDDVNHIFISPELKDEARVLDVLIHELVHAADDCQSGHKGRFATAAKALGLTGKMTATVASPELAAKLRDLAKAIGPYAHATLYPMGKPIQPKADPKPEGPEETPEEPPISSGPKKQGTRMIKVVCKSDCGCGGYVVRTTAKWLEVGFPICPAGTVMELAV</sequence>
<dbReference type="EMBL" id="JAJAUY010000023">
    <property type="protein sequence ID" value="MCB5179529.1"/>
    <property type="molecule type" value="Genomic_DNA"/>
</dbReference>
<dbReference type="RefSeq" id="WP_226726363.1">
    <property type="nucleotide sequence ID" value="NZ_JAJAUY010000023.1"/>
</dbReference>
<accession>A0ABS8B4L6</accession>
<organism evidence="2 3">
    <name type="scientific">Streptomyces antimicrobicus</name>
    <dbReference type="NCBI Taxonomy" id="2883108"/>
    <lineage>
        <taxon>Bacteria</taxon>
        <taxon>Bacillati</taxon>
        <taxon>Actinomycetota</taxon>
        <taxon>Actinomycetes</taxon>
        <taxon>Kitasatosporales</taxon>
        <taxon>Streptomycetaceae</taxon>
        <taxon>Streptomyces</taxon>
    </lineage>
</organism>
<protein>
    <submittedName>
        <fullName evidence="2">SprT-like domain-containing protein</fullName>
    </submittedName>
</protein>
<comment type="caution">
    <text evidence="2">The sequence shown here is derived from an EMBL/GenBank/DDBJ whole genome shotgun (WGS) entry which is preliminary data.</text>
</comment>
<feature type="region of interest" description="Disordered" evidence="1">
    <location>
        <begin position="211"/>
        <end position="243"/>
    </location>
</feature>
<keyword evidence="3" id="KW-1185">Reference proteome</keyword>
<evidence type="ECO:0000313" key="3">
    <source>
        <dbReference type="Proteomes" id="UP001199054"/>
    </source>
</evidence>
<evidence type="ECO:0000256" key="1">
    <source>
        <dbReference type="SAM" id="MobiDB-lite"/>
    </source>
</evidence>
<evidence type="ECO:0000313" key="2">
    <source>
        <dbReference type="EMBL" id="MCB5179529.1"/>
    </source>
</evidence>